<dbReference type="GO" id="GO:0008962">
    <property type="term" value="F:phosphatidylglycerophosphatase activity"/>
    <property type="evidence" value="ECO:0007669"/>
    <property type="project" value="InterPro"/>
</dbReference>
<keyword evidence="1" id="KW-0812">Transmembrane</keyword>
<reference evidence="3 4" key="1">
    <citation type="submission" date="2016-10" db="EMBL/GenBank/DDBJ databases">
        <authorList>
            <person name="de Groot N.N."/>
        </authorList>
    </citation>
    <scope>NUCLEOTIDE SEQUENCE [LARGE SCALE GENOMIC DNA]</scope>
    <source>
        <strain evidence="3 4">IBRC-M 10445</strain>
    </source>
</reference>
<dbReference type="SUPFAM" id="SSF101307">
    <property type="entry name" value="YutG-like"/>
    <property type="match status" value="1"/>
</dbReference>
<protein>
    <submittedName>
        <fullName evidence="3">Phosphatidylglycerophosphatase</fullName>
    </submittedName>
</protein>
<dbReference type="AlphaFoldDB" id="A0A1I3X4K7"/>
<dbReference type="EMBL" id="FOSC01000011">
    <property type="protein sequence ID" value="SFK14575.1"/>
    <property type="molecule type" value="Genomic_DNA"/>
</dbReference>
<feature type="domain" description="YutG/PgpA" evidence="2">
    <location>
        <begin position="38"/>
        <end position="175"/>
    </location>
</feature>
<keyword evidence="1" id="KW-0472">Membrane</keyword>
<keyword evidence="4" id="KW-1185">Reference proteome</keyword>
<sequence>MTDHKDSSTKHASDPALEPDVPQAILPPGFLRDPVHLLAFGFGSGAAARAPGTWGSLAAIPVWYLFAWLPQPFYWLVVVLACVIGIWLCGKTARDLKVHDHGGIVWDEFAGMWIALALIPDDIYGVLMAFMLFRLFDIVKPWPISWLDKHLPGGTGIMVDDIVAGFMALGCLWAIDFWLMPFIV</sequence>
<keyword evidence="1" id="KW-1133">Transmembrane helix</keyword>
<dbReference type="GO" id="GO:0006629">
    <property type="term" value="P:lipid metabolic process"/>
    <property type="evidence" value="ECO:0007669"/>
    <property type="project" value="InterPro"/>
</dbReference>
<evidence type="ECO:0000313" key="4">
    <source>
        <dbReference type="Proteomes" id="UP000199445"/>
    </source>
</evidence>
<dbReference type="Pfam" id="PF04608">
    <property type="entry name" value="PgpA"/>
    <property type="match status" value="1"/>
</dbReference>
<dbReference type="CDD" id="cd06971">
    <property type="entry name" value="PgpA"/>
    <property type="match status" value="1"/>
</dbReference>
<dbReference type="InterPro" id="IPR026037">
    <property type="entry name" value="PgpA"/>
</dbReference>
<accession>A0A1I3X4K7</accession>
<dbReference type="InterPro" id="IPR007686">
    <property type="entry name" value="YutG/PgpA"/>
</dbReference>
<dbReference type="PANTHER" id="PTHR36305">
    <property type="entry name" value="PHOSPHATIDYLGLYCEROPHOSPHATASE A"/>
    <property type="match status" value="1"/>
</dbReference>
<gene>
    <name evidence="3" type="ORF">SAMN05216429_11136</name>
</gene>
<dbReference type="InterPro" id="IPR036681">
    <property type="entry name" value="PgpA-like_sf"/>
</dbReference>
<feature type="transmembrane region" description="Helical" evidence="1">
    <location>
        <begin position="156"/>
        <end position="179"/>
    </location>
</feature>
<dbReference type="Proteomes" id="UP000199445">
    <property type="component" value="Unassembled WGS sequence"/>
</dbReference>
<evidence type="ECO:0000313" key="3">
    <source>
        <dbReference type="EMBL" id="SFK14575.1"/>
    </source>
</evidence>
<evidence type="ECO:0000259" key="2">
    <source>
        <dbReference type="Pfam" id="PF04608"/>
    </source>
</evidence>
<organism evidence="3 4">
    <name type="scientific">Marinobacter persicus</name>
    <dbReference type="NCBI Taxonomy" id="930118"/>
    <lineage>
        <taxon>Bacteria</taxon>
        <taxon>Pseudomonadati</taxon>
        <taxon>Pseudomonadota</taxon>
        <taxon>Gammaproteobacteria</taxon>
        <taxon>Pseudomonadales</taxon>
        <taxon>Marinobacteraceae</taxon>
        <taxon>Marinobacter</taxon>
    </lineage>
</organism>
<proteinExistence type="predicted"/>
<dbReference type="RefSeq" id="WP_244888403.1">
    <property type="nucleotide sequence ID" value="NZ_BMYN01000007.1"/>
</dbReference>
<feature type="transmembrane region" description="Helical" evidence="1">
    <location>
        <begin position="111"/>
        <end position="136"/>
    </location>
</feature>
<dbReference type="PANTHER" id="PTHR36305:SF1">
    <property type="entry name" value="PHOSPHATIDYLGLYCEROPHOSPHATASE A"/>
    <property type="match status" value="1"/>
</dbReference>
<feature type="transmembrane region" description="Helical" evidence="1">
    <location>
        <begin position="73"/>
        <end position="90"/>
    </location>
</feature>
<evidence type="ECO:0000256" key="1">
    <source>
        <dbReference type="SAM" id="Phobius"/>
    </source>
</evidence>
<name>A0A1I3X4K7_9GAMM</name>